<dbReference type="EMBL" id="RYZI01000079">
    <property type="protein sequence ID" value="RWA11474.1"/>
    <property type="molecule type" value="Genomic_DNA"/>
</dbReference>
<feature type="region of interest" description="Disordered" evidence="1">
    <location>
        <begin position="707"/>
        <end position="744"/>
    </location>
</feature>
<feature type="compositionally biased region" description="Low complexity" evidence="1">
    <location>
        <begin position="1009"/>
        <end position="1021"/>
    </location>
</feature>
<protein>
    <submittedName>
        <fullName evidence="2">Uncharacterized protein</fullName>
    </submittedName>
</protein>
<feature type="compositionally biased region" description="Basic and acidic residues" evidence="1">
    <location>
        <begin position="508"/>
        <end position="517"/>
    </location>
</feature>
<accession>A0A439DAN5</accession>
<dbReference type="AlphaFoldDB" id="A0A439DAN5"/>
<feature type="compositionally biased region" description="Low complexity" evidence="1">
    <location>
        <begin position="446"/>
        <end position="457"/>
    </location>
</feature>
<feature type="compositionally biased region" description="Low complexity" evidence="1">
    <location>
        <begin position="187"/>
        <end position="200"/>
    </location>
</feature>
<feature type="compositionally biased region" description="Low complexity" evidence="1">
    <location>
        <begin position="855"/>
        <end position="864"/>
    </location>
</feature>
<feature type="region of interest" description="Disordered" evidence="1">
    <location>
        <begin position="311"/>
        <end position="377"/>
    </location>
</feature>
<gene>
    <name evidence="2" type="ORF">EKO27_g3644</name>
</gene>
<reference evidence="2 3" key="1">
    <citation type="submission" date="2018-12" db="EMBL/GenBank/DDBJ databases">
        <title>Draft genome sequence of Xylaria grammica IHI A82.</title>
        <authorList>
            <person name="Buettner E."/>
            <person name="Kellner H."/>
        </authorList>
    </citation>
    <scope>NUCLEOTIDE SEQUENCE [LARGE SCALE GENOMIC DNA]</scope>
    <source>
        <strain evidence="2 3">IHI A82</strain>
    </source>
</reference>
<feature type="region of interest" description="Disordered" evidence="1">
    <location>
        <begin position="918"/>
        <end position="1030"/>
    </location>
</feature>
<keyword evidence="3" id="KW-1185">Reference proteome</keyword>
<evidence type="ECO:0000256" key="1">
    <source>
        <dbReference type="SAM" id="MobiDB-lite"/>
    </source>
</evidence>
<feature type="region of interest" description="Disordered" evidence="1">
    <location>
        <begin position="539"/>
        <end position="571"/>
    </location>
</feature>
<proteinExistence type="predicted"/>
<dbReference type="STRING" id="363999.A0A439DAN5"/>
<feature type="compositionally biased region" description="Polar residues" evidence="1">
    <location>
        <begin position="938"/>
        <end position="955"/>
    </location>
</feature>
<feature type="region of interest" description="Disordered" evidence="1">
    <location>
        <begin position="445"/>
        <end position="523"/>
    </location>
</feature>
<feature type="compositionally biased region" description="Polar residues" evidence="1">
    <location>
        <begin position="609"/>
        <end position="618"/>
    </location>
</feature>
<feature type="compositionally biased region" description="Polar residues" evidence="1">
    <location>
        <begin position="367"/>
        <end position="377"/>
    </location>
</feature>
<dbReference type="Proteomes" id="UP000286045">
    <property type="component" value="Unassembled WGS sequence"/>
</dbReference>
<feature type="compositionally biased region" description="Basic and acidic residues" evidence="1">
    <location>
        <begin position="458"/>
        <end position="468"/>
    </location>
</feature>
<comment type="caution">
    <text evidence="2">The sequence shown here is derived from an EMBL/GenBank/DDBJ whole genome shotgun (WGS) entry which is preliminary data.</text>
</comment>
<evidence type="ECO:0000313" key="2">
    <source>
        <dbReference type="EMBL" id="RWA11474.1"/>
    </source>
</evidence>
<feature type="compositionally biased region" description="Polar residues" evidence="1">
    <location>
        <begin position="716"/>
        <end position="741"/>
    </location>
</feature>
<feature type="compositionally biased region" description="Polar residues" evidence="1">
    <location>
        <begin position="27"/>
        <end position="39"/>
    </location>
</feature>
<feature type="compositionally biased region" description="Low complexity" evidence="1">
    <location>
        <begin position="491"/>
        <end position="504"/>
    </location>
</feature>
<feature type="region of interest" description="Disordered" evidence="1">
    <location>
        <begin position="600"/>
        <end position="659"/>
    </location>
</feature>
<feature type="region of interest" description="Disordered" evidence="1">
    <location>
        <begin position="187"/>
        <end position="238"/>
    </location>
</feature>
<feature type="region of interest" description="Disordered" evidence="1">
    <location>
        <begin position="1"/>
        <end position="71"/>
    </location>
</feature>
<feature type="compositionally biased region" description="Pro residues" evidence="1">
    <location>
        <begin position="823"/>
        <end position="833"/>
    </location>
</feature>
<sequence>MGNTPSAEAPGKGSRATQKLSKPRIGNPTTAGLLNTNGVSDIIHRPPSTAGRRISLPYNSTPAPSPRHPETENAVVDDLVASHEASPLAEDFSTRSLFQSDPQGALCQGGQGVAVVAGSSHGRRMSRTNSVYMGADEGYEQAQLGHAVSLPRNTSRSSVNYDLSSYEAKRLFNLVDASPFEDRPIASESQLQGGLSRQQSYTPAYHPSHSDATAPLPRTDSGTSLYTPMRRRSLMTPGVATRPALVDLVPPKIQTKPSPPPTASGGDHMESMGVRFLSVSHASFDPSLMPRAHTPCETDYKQTGAFKHGTLRITNGSPVRTPAWEASDDELRSNSPPISLGRGGYFDAESQTQGQHADPDSSPWPLSPTSASHLSTVTGDREAALGLLPELKLTVSPLSIGEIQPGLSELQTTSKPTAIEDELFEDGSPEFGTEFLNLRLEYDAKSPSFSPSAPSAALDERKRKEINRSDSGIVTSPMSGVPHKTLSKADSGYSSSVSTRSSSSKYNGRREVDHFRNPEAVSPQYSTFEHAKVSSNISIPPRSATVGPLEVQPQSPSFDEPPPAVPEKDGQTKVLKRATTSFDDSCKDISVPPVPREVREKMHERAGLSPNSLESSLGSKEAWKDDCQSTAAHNPSLNHEHDSTTRAAQIHDSSARTDQDKMRGFKSGFHIHSIGATITRAASSVMGKNLISRRSLLSRAKPDDVDANCLAPGNPDMTTRNLSGTSQWHQEGSKSINSLSPPFTGERRRYGGQAATNGRSNSLSASIGDLNPRIYDDARRSSLASQSERHAIAFQKPSFPGQYSVSGTPPPVSMKTRSMGPLRVPPPIRPRSTPPTRSGALTVSRKPSREGIQSYPPYHYPTNPNHATLSRRSSQEGFYNYSTAQIQAFLNQPSQAPGAVSWGVRPYLGEYRGPGGITNPKYGMAPSREPSFDHSRRNSLASQTSHRSALSSGQPWPQYLPRDAPALKHRSSYDGYPFQTRQGYGQENGSHPPSRRNGQMYVSNHSSGQPVHYQPQQYQQHARYASHGHYRHHSLDHNGFPMPYRVLHSYNSPAYRGVPIWSG</sequence>
<evidence type="ECO:0000313" key="3">
    <source>
        <dbReference type="Proteomes" id="UP000286045"/>
    </source>
</evidence>
<feature type="region of interest" description="Disordered" evidence="1">
    <location>
        <begin position="798"/>
        <end position="864"/>
    </location>
</feature>
<name>A0A439DAN5_9PEZI</name>
<feature type="compositionally biased region" description="Polar residues" evidence="1">
    <location>
        <begin position="628"/>
        <end position="637"/>
    </location>
</feature>
<organism evidence="2 3">
    <name type="scientific">Xylaria grammica</name>
    <dbReference type="NCBI Taxonomy" id="363999"/>
    <lineage>
        <taxon>Eukaryota</taxon>
        <taxon>Fungi</taxon>
        <taxon>Dikarya</taxon>
        <taxon>Ascomycota</taxon>
        <taxon>Pezizomycotina</taxon>
        <taxon>Sordariomycetes</taxon>
        <taxon>Xylariomycetidae</taxon>
        <taxon>Xylariales</taxon>
        <taxon>Xylariaceae</taxon>
        <taxon>Xylaria</taxon>
    </lineage>
</organism>
<feature type="region of interest" description="Disordered" evidence="1">
    <location>
        <begin position="250"/>
        <end position="269"/>
    </location>
</feature>
<feature type="compositionally biased region" description="Polar residues" evidence="1">
    <location>
        <begin position="979"/>
        <end position="1008"/>
    </location>
</feature>
<feature type="compositionally biased region" description="Polar residues" evidence="1">
    <location>
        <begin position="469"/>
        <end position="478"/>
    </location>
</feature>